<dbReference type="InterPro" id="IPR028203">
    <property type="entry name" value="PSII_CF48-like_dom"/>
</dbReference>
<dbReference type="PANTHER" id="PTHR47199:SF2">
    <property type="entry name" value="PHOTOSYSTEM II STABILITY_ASSEMBLY FACTOR HCF136, CHLOROPLASTIC"/>
    <property type="match status" value="1"/>
</dbReference>
<evidence type="ECO:0000313" key="4">
    <source>
        <dbReference type="EMBL" id="AHL74343.1"/>
    </source>
</evidence>
<dbReference type="GO" id="GO:0015979">
    <property type="term" value="P:photosynthesis"/>
    <property type="evidence" value="ECO:0007669"/>
    <property type="project" value="UniProtKB-KW"/>
</dbReference>
<reference evidence="5" key="1">
    <citation type="journal article" date="2014" name="Genome Announc.">
        <title>Complete Genome Sequence of the Highly Transformable Pseudomonas stutzeri Strain 28a24.</title>
        <authorList>
            <person name="Smith B.A."/>
            <person name="Dougherty K.M."/>
            <person name="Baltrus D.A."/>
        </authorList>
    </citation>
    <scope>NUCLEOTIDE SEQUENCE [LARGE SCALE GENOMIC DNA]</scope>
    <source>
        <strain evidence="5">28a24</strain>
    </source>
</reference>
<feature type="domain" description="Photosynthesis system II assembly factor Ycf48/Hcf136-like" evidence="3">
    <location>
        <begin position="76"/>
        <end position="143"/>
    </location>
</feature>
<dbReference type="Gene3D" id="2.130.10.10">
    <property type="entry name" value="YVTN repeat-like/Quinoprotein amine dehydrogenase"/>
    <property type="match status" value="2"/>
</dbReference>
<evidence type="ECO:0000259" key="3">
    <source>
        <dbReference type="Pfam" id="PF14870"/>
    </source>
</evidence>
<keyword evidence="1" id="KW-0602">Photosynthesis</keyword>
<dbReference type="GO" id="GO:0009523">
    <property type="term" value="C:photosystem II"/>
    <property type="evidence" value="ECO:0007669"/>
    <property type="project" value="UniProtKB-KW"/>
</dbReference>
<proteinExistence type="predicted"/>
<dbReference type="PATRIC" id="fig|316.77.peg.845"/>
<dbReference type="SUPFAM" id="SSF110296">
    <property type="entry name" value="Oligoxyloglucan reducing end-specific cellobiohydrolase"/>
    <property type="match status" value="1"/>
</dbReference>
<gene>
    <name evidence="4" type="ORF">CH92_04270</name>
</gene>
<dbReference type="AlphaFoldDB" id="W8R4A1"/>
<dbReference type="OrthoDB" id="9813892at2"/>
<dbReference type="RefSeq" id="WP_025240519.1">
    <property type="nucleotide sequence ID" value="NZ_CP007441.1"/>
</dbReference>
<accession>W8R4A1</accession>
<dbReference type="InterPro" id="IPR015943">
    <property type="entry name" value="WD40/YVTN_repeat-like_dom_sf"/>
</dbReference>
<keyword evidence="2" id="KW-0604">Photosystem II</keyword>
<reference evidence="4 5" key="2">
    <citation type="submission" date="2014-03" db="EMBL/GenBank/DDBJ databases">
        <authorList>
            <person name="Baltrus D."/>
            <person name="Dougherty K."/>
        </authorList>
    </citation>
    <scope>NUCLEOTIDE SEQUENCE</scope>
    <source>
        <strain evidence="4 5">28a24</strain>
    </source>
</reference>
<dbReference type="KEGG" id="pstt:CH92_04270"/>
<evidence type="ECO:0000256" key="1">
    <source>
        <dbReference type="ARBA" id="ARBA00022531"/>
    </source>
</evidence>
<sequence>MNLGLSKRLISGIGVLAAITVLAQATLAAPVGPALDRAALMVRAPQNVALVDMELAGSRIVAVGERGVIIISDDQGASWRQVPVPVSTELTALSFVDERRGWAVGHSGVVLATQDGGETWTKQLDGHQTAQLMLEAAKRSGNERALKEAEWMVADGPDKPFLDVLFQDARHGMLIGAYGLAFATEDGGETWFPITDRFDNPGALHLYALATRGDEIVVAAEQGLVLRSVDAGKSFQALSVPYEGSFFTAALPPTGEIIVAGLRGNALQSRDGGASWTALKAPRNVSANFNSSAVDDAGSVWLANAAGMVFKLNGNRLEMIKSRLRPLNDLLFLENGAALGLSLSGVVPLPVMAQGAKQ</sequence>
<feature type="domain" description="Photosynthesis system II assembly factor Ycf48/Hcf136-like" evidence="3">
    <location>
        <begin position="150"/>
        <end position="239"/>
    </location>
</feature>
<dbReference type="Proteomes" id="UP000019522">
    <property type="component" value="Chromosome"/>
</dbReference>
<evidence type="ECO:0000313" key="5">
    <source>
        <dbReference type="Proteomes" id="UP000019522"/>
    </source>
</evidence>
<name>W8R4A1_STUST</name>
<organism evidence="4 5">
    <name type="scientific">Stutzerimonas stutzeri</name>
    <name type="common">Pseudomonas stutzeri</name>
    <dbReference type="NCBI Taxonomy" id="316"/>
    <lineage>
        <taxon>Bacteria</taxon>
        <taxon>Pseudomonadati</taxon>
        <taxon>Pseudomonadota</taxon>
        <taxon>Gammaproteobacteria</taxon>
        <taxon>Pseudomonadales</taxon>
        <taxon>Pseudomonadaceae</taxon>
        <taxon>Stutzerimonas</taxon>
    </lineage>
</organism>
<evidence type="ECO:0000256" key="2">
    <source>
        <dbReference type="ARBA" id="ARBA00023276"/>
    </source>
</evidence>
<dbReference type="PANTHER" id="PTHR47199">
    <property type="entry name" value="PHOTOSYSTEM II STABILITY/ASSEMBLY FACTOR HCF136, CHLOROPLASTIC"/>
    <property type="match status" value="1"/>
</dbReference>
<dbReference type="EMBL" id="CP007441">
    <property type="protein sequence ID" value="AHL74343.1"/>
    <property type="molecule type" value="Genomic_DNA"/>
</dbReference>
<protein>
    <recommendedName>
        <fullName evidence="3">Photosynthesis system II assembly factor Ycf48/Hcf136-like domain-containing protein</fullName>
    </recommendedName>
</protein>
<dbReference type="Pfam" id="PF14870">
    <property type="entry name" value="PSII_BNR"/>
    <property type="match status" value="2"/>
</dbReference>